<dbReference type="PANTHER" id="PTHR33562">
    <property type="entry name" value="ATILLA, ISOFORM B-RELATED-RELATED"/>
    <property type="match status" value="1"/>
</dbReference>
<evidence type="ECO:0000256" key="7">
    <source>
        <dbReference type="ARBA" id="ARBA00023180"/>
    </source>
</evidence>
<dbReference type="EMBL" id="WJQU01000002">
    <property type="protein sequence ID" value="KAJ6643394.1"/>
    <property type="molecule type" value="Genomic_DNA"/>
</dbReference>
<keyword evidence="7" id="KW-0325">Glycoprotein</keyword>
<dbReference type="GO" id="GO:0032222">
    <property type="term" value="P:regulation of synaptic transmission, cholinergic"/>
    <property type="evidence" value="ECO:0007669"/>
    <property type="project" value="InterPro"/>
</dbReference>
<keyword evidence="4" id="KW-0732">Signal</keyword>
<evidence type="ECO:0000256" key="4">
    <source>
        <dbReference type="ARBA" id="ARBA00022729"/>
    </source>
</evidence>
<dbReference type="PANTHER" id="PTHR33562:SF22">
    <property type="entry name" value="PROTEIN QUIVER"/>
    <property type="match status" value="1"/>
</dbReference>
<reference evidence="11" key="1">
    <citation type="submission" date="2022-07" db="EMBL/GenBank/DDBJ databases">
        <authorList>
            <person name="Trinca V."/>
            <person name="Uliana J.V.C."/>
            <person name="Torres T.T."/>
            <person name="Ward R.J."/>
            <person name="Monesi N."/>
        </authorList>
    </citation>
    <scope>NUCLEOTIDE SEQUENCE</scope>
    <source>
        <strain evidence="11">HSMRA1968</strain>
        <tissue evidence="11">Whole embryos</tissue>
    </source>
</reference>
<keyword evidence="5 10" id="KW-1133">Transmembrane helix</keyword>
<evidence type="ECO:0000256" key="2">
    <source>
        <dbReference type="ARBA" id="ARBA00022622"/>
    </source>
</evidence>
<keyword evidence="8" id="KW-0449">Lipoprotein</keyword>
<feature type="compositionally biased region" description="Basic and acidic residues" evidence="9">
    <location>
        <begin position="1"/>
        <end position="10"/>
    </location>
</feature>
<proteinExistence type="predicted"/>
<keyword evidence="6 10" id="KW-0472">Membrane</keyword>
<dbReference type="GO" id="GO:0098552">
    <property type="term" value="C:side of membrane"/>
    <property type="evidence" value="ECO:0007669"/>
    <property type="project" value="UniProtKB-KW"/>
</dbReference>
<comment type="subcellular location">
    <subcellularLocation>
        <location evidence="1">Membrane</location>
        <topology evidence="1">Lipid-anchor</topology>
        <topology evidence="1">GPI-anchor</topology>
    </subcellularLocation>
</comment>
<dbReference type="GO" id="GO:0030431">
    <property type="term" value="P:sleep"/>
    <property type="evidence" value="ECO:0007669"/>
    <property type="project" value="InterPro"/>
</dbReference>
<evidence type="ECO:0000256" key="9">
    <source>
        <dbReference type="SAM" id="MobiDB-lite"/>
    </source>
</evidence>
<feature type="compositionally biased region" description="Low complexity" evidence="9">
    <location>
        <begin position="11"/>
        <end position="26"/>
    </location>
</feature>
<gene>
    <name evidence="11" type="ORF">Bhyg_08355</name>
</gene>
<keyword evidence="3 10" id="KW-0812">Transmembrane</keyword>
<evidence type="ECO:0000256" key="8">
    <source>
        <dbReference type="ARBA" id="ARBA00023288"/>
    </source>
</evidence>
<dbReference type="Proteomes" id="UP001151699">
    <property type="component" value="Chromosome B"/>
</dbReference>
<feature type="compositionally biased region" description="Polar residues" evidence="9">
    <location>
        <begin position="27"/>
        <end position="36"/>
    </location>
</feature>
<feature type="transmembrane region" description="Helical" evidence="10">
    <location>
        <begin position="237"/>
        <end position="258"/>
    </location>
</feature>
<keyword evidence="12" id="KW-1185">Reference proteome</keyword>
<evidence type="ECO:0000313" key="12">
    <source>
        <dbReference type="Proteomes" id="UP001151699"/>
    </source>
</evidence>
<dbReference type="OrthoDB" id="9988013at2759"/>
<evidence type="ECO:0000256" key="1">
    <source>
        <dbReference type="ARBA" id="ARBA00004589"/>
    </source>
</evidence>
<evidence type="ECO:0000256" key="3">
    <source>
        <dbReference type="ARBA" id="ARBA00022692"/>
    </source>
</evidence>
<evidence type="ECO:0000256" key="6">
    <source>
        <dbReference type="ARBA" id="ARBA00023136"/>
    </source>
</evidence>
<feature type="region of interest" description="Disordered" evidence="9">
    <location>
        <begin position="94"/>
        <end position="113"/>
    </location>
</feature>
<dbReference type="InterPro" id="IPR031424">
    <property type="entry name" value="QVR-like"/>
</dbReference>
<dbReference type="AlphaFoldDB" id="A0A9Q0S3J1"/>
<keyword evidence="2" id="KW-0336">GPI-anchor</keyword>
<feature type="non-terminal residue" evidence="11">
    <location>
        <position position="1"/>
    </location>
</feature>
<name>A0A9Q0S3J1_9DIPT</name>
<accession>A0A9Q0S3J1</accession>
<dbReference type="InterPro" id="IPR050975">
    <property type="entry name" value="Sleep_regulator"/>
</dbReference>
<dbReference type="CDD" id="cd23589">
    <property type="entry name" value="TFP_LU_ECD_Rtv"/>
    <property type="match status" value="1"/>
</dbReference>
<comment type="caution">
    <text evidence="11">The sequence shown here is derived from an EMBL/GenBank/DDBJ whole genome shotgun (WGS) entry which is preliminary data.</text>
</comment>
<dbReference type="Pfam" id="PF17064">
    <property type="entry name" value="QVR"/>
    <property type="match status" value="1"/>
</dbReference>
<protein>
    <recommendedName>
        <fullName evidence="13">Protein sleepless</fullName>
    </recommendedName>
</protein>
<sequence>GKADADKRSETATSASSQNANATENSDNATEGTADQTMEVVVESNPDTAFDVKSGNTDQKVNYPSDPNEAQNSRFQLDAILSSNGEDVATAPALSVAGREGDSRVNKTRTGTNKTLTESRVVKPHLAVSNNKSILRRCYQCRSRGELGNCKDPFKLNATLIDNVHGVTAVPCASGWCGKVIEGEGSLRDDEYDMATQRMCVQRGPSDSEDRCAYTVYNYKKVYMCFCQGDLCNSAHFLRFSSSLSVICSMLLCSIWYLGT</sequence>
<evidence type="ECO:0000256" key="10">
    <source>
        <dbReference type="SAM" id="Phobius"/>
    </source>
</evidence>
<evidence type="ECO:0000256" key="5">
    <source>
        <dbReference type="ARBA" id="ARBA00022989"/>
    </source>
</evidence>
<evidence type="ECO:0008006" key="13">
    <source>
        <dbReference type="Google" id="ProtNLM"/>
    </source>
</evidence>
<organism evidence="11 12">
    <name type="scientific">Pseudolycoriella hygida</name>
    <dbReference type="NCBI Taxonomy" id="35572"/>
    <lineage>
        <taxon>Eukaryota</taxon>
        <taxon>Metazoa</taxon>
        <taxon>Ecdysozoa</taxon>
        <taxon>Arthropoda</taxon>
        <taxon>Hexapoda</taxon>
        <taxon>Insecta</taxon>
        <taxon>Pterygota</taxon>
        <taxon>Neoptera</taxon>
        <taxon>Endopterygota</taxon>
        <taxon>Diptera</taxon>
        <taxon>Nematocera</taxon>
        <taxon>Sciaroidea</taxon>
        <taxon>Sciaridae</taxon>
        <taxon>Pseudolycoriella</taxon>
    </lineage>
</organism>
<feature type="region of interest" description="Disordered" evidence="9">
    <location>
        <begin position="1"/>
        <end position="70"/>
    </location>
</feature>
<evidence type="ECO:0000313" key="11">
    <source>
        <dbReference type="EMBL" id="KAJ6643394.1"/>
    </source>
</evidence>